<keyword evidence="2" id="KW-0732">Signal</keyword>
<feature type="signal peptide" evidence="2">
    <location>
        <begin position="1"/>
        <end position="16"/>
    </location>
</feature>
<organism evidence="3 4">
    <name type="scientific">Trichuris muris</name>
    <name type="common">Mouse whipworm</name>
    <dbReference type="NCBI Taxonomy" id="70415"/>
    <lineage>
        <taxon>Eukaryota</taxon>
        <taxon>Metazoa</taxon>
        <taxon>Ecdysozoa</taxon>
        <taxon>Nematoda</taxon>
        <taxon>Enoplea</taxon>
        <taxon>Dorylaimia</taxon>
        <taxon>Trichinellida</taxon>
        <taxon>Trichuridae</taxon>
        <taxon>Trichuris</taxon>
    </lineage>
</organism>
<proteinExistence type="predicted"/>
<evidence type="ECO:0000313" key="3">
    <source>
        <dbReference type="Proteomes" id="UP000046395"/>
    </source>
</evidence>
<feature type="chain" id="PRO_5024279615" evidence="2">
    <location>
        <begin position="17"/>
        <end position="154"/>
    </location>
</feature>
<accession>A0A5S6R4Q6</accession>
<reference evidence="4" key="1">
    <citation type="submission" date="2019-12" db="UniProtKB">
        <authorList>
            <consortium name="WormBaseParasite"/>
        </authorList>
    </citation>
    <scope>IDENTIFICATION</scope>
</reference>
<protein>
    <submittedName>
        <fullName evidence="4">Secreted protein</fullName>
    </submittedName>
</protein>
<dbReference type="Proteomes" id="UP000046395">
    <property type="component" value="Unassembled WGS sequence"/>
</dbReference>
<feature type="region of interest" description="Disordered" evidence="1">
    <location>
        <begin position="118"/>
        <end position="154"/>
    </location>
</feature>
<name>A0A5S6R4Q6_TRIMR</name>
<feature type="compositionally biased region" description="Low complexity" evidence="1">
    <location>
        <begin position="83"/>
        <end position="92"/>
    </location>
</feature>
<evidence type="ECO:0000313" key="4">
    <source>
        <dbReference type="WBParaSite" id="TMUE_3000014495.1"/>
    </source>
</evidence>
<evidence type="ECO:0000256" key="1">
    <source>
        <dbReference type="SAM" id="MobiDB-lite"/>
    </source>
</evidence>
<evidence type="ECO:0000256" key="2">
    <source>
        <dbReference type="SAM" id="SignalP"/>
    </source>
</evidence>
<keyword evidence="3" id="KW-1185">Reference proteome</keyword>
<sequence length="154" mass="16833">MFLLLIFLVFIAATLTIHRQQVEQGGQGFPIVQDLLVHIGRTVGVDIAPKRRVRERSPKGQHMSVNGKGRPQVGDRRRPGDHGATAAAGGIAAATGAMLSKKGNRGKSLLARLEKTLKRQKRAEQTLRQPTRQSGARRGRSWEVEGAVCRRGGR</sequence>
<feature type="region of interest" description="Disordered" evidence="1">
    <location>
        <begin position="54"/>
        <end position="92"/>
    </location>
</feature>
<dbReference type="WBParaSite" id="TMUE_3000014495.1">
    <property type="protein sequence ID" value="TMUE_3000014495.1"/>
    <property type="gene ID" value="WBGene00285815"/>
</dbReference>
<dbReference type="AlphaFoldDB" id="A0A5S6R4Q6"/>